<dbReference type="InterPro" id="IPR027474">
    <property type="entry name" value="L-asparaginase_N"/>
</dbReference>
<evidence type="ECO:0000256" key="5">
    <source>
        <dbReference type="PROSITE-ProRule" id="PRU10100"/>
    </source>
</evidence>
<evidence type="ECO:0000256" key="6">
    <source>
        <dbReference type="RuleBase" id="RU004456"/>
    </source>
</evidence>
<dbReference type="GO" id="GO:0006528">
    <property type="term" value="P:asparagine metabolic process"/>
    <property type="evidence" value="ECO:0007669"/>
    <property type="project" value="InterPro"/>
</dbReference>
<dbReference type="InterPro" id="IPR037152">
    <property type="entry name" value="L-asparaginase_N_sf"/>
</dbReference>
<comment type="similarity">
    <text evidence="1 6">Belongs to the asparaginase 1 family.</text>
</comment>
<proteinExistence type="inferred from homology"/>
<sequence>MSICLFNRRETREGRLPRIKVLAVGGTIAGKGTDGSRTTQYEAGVIGIESLLEVVPQLETLAEIGSAQIANIPSFAMTGRLLLELAARVNEELAGNTCDGIVVTHGTDTLEETAYFLHLTVKSRKPVVVTGAMRPATALSADGPLNLYNAVALAASRSAEGRGVLITLNDAIGSARDMSKRHTTTADAFGQRDFGLLGWIVDGVPRFYYESVRRHTWQSEFDVGGLRSLPRVDMLYGHGDGGRELVEAAVAAGAGGIVHAGMGNGGMYPDTRDALAAAAASGVVVVSASRTGSGVVTAKPADRLSRFVTPDNLNPHKARVLLSLALTRTRDPDLIQTMFDTY</sequence>
<dbReference type="PANTHER" id="PTHR11707">
    <property type="entry name" value="L-ASPARAGINASE"/>
    <property type="match status" value="1"/>
</dbReference>
<dbReference type="GO" id="GO:0004067">
    <property type="term" value="F:asparaginase activity"/>
    <property type="evidence" value="ECO:0007669"/>
    <property type="project" value="UniProtKB-UniRule"/>
</dbReference>
<comment type="caution">
    <text evidence="9">The sequence shown here is derived from an EMBL/GenBank/DDBJ whole genome shotgun (WGS) entry which is preliminary data.</text>
</comment>
<evidence type="ECO:0000259" key="8">
    <source>
        <dbReference type="Pfam" id="PF17763"/>
    </source>
</evidence>
<feature type="domain" description="L-asparaginase N-terminal" evidence="7">
    <location>
        <begin position="18"/>
        <end position="211"/>
    </location>
</feature>
<evidence type="ECO:0000256" key="2">
    <source>
        <dbReference type="ARBA" id="ARBA00022801"/>
    </source>
</evidence>
<evidence type="ECO:0000256" key="3">
    <source>
        <dbReference type="PIRSR" id="PIRSR001220-1"/>
    </source>
</evidence>
<dbReference type="Proteomes" id="UP000282311">
    <property type="component" value="Unassembled WGS sequence"/>
</dbReference>
<dbReference type="PROSITE" id="PS00917">
    <property type="entry name" value="ASN_GLN_ASE_2"/>
    <property type="match status" value="1"/>
</dbReference>
<organism evidence="9 10">
    <name type="scientific">Paenibacillus ginsengarvi</name>
    <dbReference type="NCBI Taxonomy" id="400777"/>
    <lineage>
        <taxon>Bacteria</taxon>
        <taxon>Bacillati</taxon>
        <taxon>Bacillota</taxon>
        <taxon>Bacilli</taxon>
        <taxon>Bacillales</taxon>
        <taxon>Paenibacillaceae</taxon>
        <taxon>Paenibacillus</taxon>
    </lineage>
</organism>
<dbReference type="SUPFAM" id="SSF53774">
    <property type="entry name" value="Glutaminase/Asparaginase"/>
    <property type="match status" value="1"/>
</dbReference>
<dbReference type="InterPro" id="IPR027475">
    <property type="entry name" value="Asparaginase/glutaminase_AS2"/>
</dbReference>
<feature type="active site" evidence="5">
    <location>
        <position position="107"/>
    </location>
</feature>
<accession>A0A3B0BM03</accession>
<dbReference type="Gene3D" id="3.40.50.40">
    <property type="match status" value="1"/>
</dbReference>
<feature type="binding site" evidence="4">
    <location>
        <begin position="107"/>
        <end position="108"/>
    </location>
    <ligand>
        <name>substrate</name>
    </ligand>
</feature>
<dbReference type="FunFam" id="3.40.50.1170:FF:000001">
    <property type="entry name" value="L-asparaginase 2"/>
    <property type="match status" value="1"/>
</dbReference>
<dbReference type="PANTHER" id="PTHR11707:SF28">
    <property type="entry name" value="60 KDA LYSOPHOSPHOLIPASE"/>
    <property type="match status" value="1"/>
</dbReference>
<feature type="binding site" evidence="4">
    <location>
        <position position="74"/>
    </location>
    <ligand>
        <name>substrate</name>
    </ligand>
</feature>
<keyword evidence="2 9" id="KW-0378">Hydrolase</keyword>
<evidence type="ECO:0000313" key="9">
    <source>
        <dbReference type="EMBL" id="RKN74150.1"/>
    </source>
</evidence>
<reference evidence="9 10" key="1">
    <citation type="journal article" date="2007" name="Int. J. Syst. Evol. Microbiol.">
        <title>Paenibacillus ginsengarvi sp. nov., isolated from soil from ginseng cultivation.</title>
        <authorList>
            <person name="Yoon M.H."/>
            <person name="Ten L.N."/>
            <person name="Im W.T."/>
        </authorList>
    </citation>
    <scope>NUCLEOTIDE SEQUENCE [LARGE SCALE GENOMIC DNA]</scope>
    <source>
        <strain evidence="9 10">KCTC 13059</strain>
    </source>
</reference>
<dbReference type="OrthoDB" id="9788068at2"/>
<dbReference type="PRINTS" id="PR00139">
    <property type="entry name" value="ASNGLNASE"/>
</dbReference>
<evidence type="ECO:0000256" key="1">
    <source>
        <dbReference type="ARBA" id="ARBA00010518"/>
    </source>
</evidence>
<dbReference type="Gene3D" id="3.40.50.1170">
    <property type="entry name" value="L-asparaginase, N-terminal domain"/>
    <property type="match status" value="1"/>
</dbReference>
<protein>
    <submittedName>
        <fullName evidence="9">Type II asparaginase</fullName>
        <ecNumber evidence="9">3.5.1.1</ecNumber>
    </submittedName>
</protein>
<dbReference type="SMART" id="SM00870">
    <property type="entry name" value="Asparaginase"/>
    <property type="match status" value="1"/>
</dbReference>
<evidence type="ECO:0000313" key="10">
    <source>
        <dbReference type="Proteomes" id="UP000282311"/>
    </source>
</evidence>
<dbReference type="CDD" id="cd08964">
    <property type="entry name" value="L-asparaginase_II"/>
    <property type="match status" value="1"/>
</dbReference>
<dbReference type="AlphaFoldDB" id="A0A3B0BM03"/>
<dbReference type="InterPro" id="IPR027473">
    <property type="entry name" value="L-asparaginase_C"/>
</dbReference>
<dbReference type="InterPro" id="IPR004550">
    <property type="entry name" value="AsnASE_II"/>
</dbReference>
<dbReference type="InterPro" id="IPR040919">
    <property type="entry name" value="Asparaginase_C"/>
</dbReference>
<dbReference type="EMBL" id="RBAH01000025">
    <property type="protein sequence ID" value="RKN74150.1"/>
    <property type="molecule type" value="Genomic_DNA"/>
</dbReference>
<dbReference type="PIRSF" id="PIRSF500176">
    <property type="entry name" value="L_ASNase"/>
    <property type="match status" value="1"/>
</dbReference>
<feature type="domain" description="Asparaginase/glutaminase C-terminal" evidence="8">
    <location>
        <begin position="231"/>
        <end position="339"/>
    </location>
</feature>
<name>A0A3B0BM03_9BACL</name>
<dbReference type="NCBIfam" id="TIGR00520">
    <property type="entry name" value="asnASE_II"/>
    <property type="match status" value="1"/>
</dbReference>
<evidence type="ECO:0000256" key="4">
    <source>
        <dbReference type="PIRSR" id="PIRSR001220-2"/>
    </source>
</evidence>
<feature type="active site" description="O-isoaspartyl threonine intermediate" evidence="3">
    <location>
        <position position="27"/>
    </location>
</feature>
<dbReference type="PIRSF" id="PIRSF001220">
    <property type="entry name" value="L-ASNase_gatD"/>
    <property type="match status" value="1"/>
</dbReference>
<gene>
    <name evidence="9" type="ORF">D7M11_27250</name>
</gene>
<dbReference type="SFLD" id="SFLDS00057">
    <property type="entry name" value="Glutaminase/Asparaginase"/>
    <property type="match status" value="1"/>
</dbReference>
<dbReference type="InterPro" id="IPR036152">
    <property type="entry name" value="Asp/glu_Ase-like_sf"/>
</dbReference>
<dbReference type="EC" id="3.5.1.1" evidence="9"/>
<dbReference type="Pfam" id="PF00710">
    <property type="entry name" value="Asparaginase"/>
    <property type="match status" value="1"/>
</dbReference>
<dbReference type="InterPro" id="IPR006034">
    <property type="entry name" value="Asparaginase/glutaminase-like"/>
</dbReference>
<evidence type="ECO:0000259" key="7">
    <source>
        <dbReference type="Pfam" id="PF00710"/>
    </source>
</evidence>
<keyword evidence="10" id="KW-1185">Reference proteome</keyword>
<dbReference type="Pfam" id="PF17763">
    <property type="entry name" value="Asparaginase_C"/>
    <property type="match status" value="1"/>
</dbReference>
<dbReference type="PROSITE" id="PS51732">
    <property type="entry name" value="ASN_GLN_ASE_3"/>
    <property type="match status" value="1"/>
</dbReference>